<dbReference type="Proteomes" id="UP000199062">
    <property type="component" value="Unassembled WGS sequence"/>
</dbReference>
<evidence type="ECO:0000256" key="2">
    <source>
        <dbReference type="PROSITE-ProRule" id="PRU00808"/>
    </source>
</evidence>
<dbReference type="GO" id="GO:0019773">
    <property type="term" value="C:proteasome core complex, alpha-subunit complex"/>
    <property type="evidence" value="ECO:0007669"/>
    <property type="project" value="UniProtKB-UniRule"/>
</dbReference>
<feature type="domain" description="Proteasome alpha-type subunits" evidence="4">
    <location>
        <begin position="9"/>
        <end position="31"/>
    </location>
</feature>
<dbReference type="SUPFAM" id="SSF56235">
    <property type="entry name" value="N-terminal nucleophile aminohydrolases (Ntn hydrolases)"/>
    <property type="match status" value="1"/>
</dbReference>
<organism evidence="5 6">
    <name type="scientific">Halomicrobium zhouii</name>
    <dbReference type="NCBI Taxonomy" id="767519"/>
    <lineage>
        <taxon>Archaea</taxon>
        <taxon>Methanobacteriati</taxon>
        <taxon>Methanobacteriota</taxon>
        <taxon>Stenosarchaea group</taxon>
        <taxon>Halobacteria</taxon>
        <taxon>Halobacteriales</taxon>
        <taxon>Haloarculaceae</taxon>
        <taxon>Halomicrobium</taxon>
    </lineage>
</organism>
<dbReference type="PANTHER" id="PTHR11599">
    <property type="entry name" value="PROTEASOME SUBUNIT ALPHA/BETA"/>
    <property type="match status" value="1"/>
</dbReference>
<sequence length="242" mass="26208">MQSDRQRAYDRGSTIFSPDGRLYQVEYAREAVERGSSTVGVRTIDGVVLATHRRRRSSLVEPESIEKLHDVDGRLGMATAGHVADGRHLVDYGRQYAQRERLRYGEAPGVEPVAKALADYVQESTQTGGTRPFGAAVLLGGAVDDAPSLYELDPSGTPTEWRATAVGAGSEAIRSHLEAEYDREVDVETGLTLALRSLAEGIDRDLTASDLALASVDADGFESFDRGRRQRALDEAGLSRAS</sequence>
<keyword evidence="1 2" id="KW-0647">Proteasome</keyword>
<evidence type="ECO:0000259" key="4">
    <source>
        <dbReference type="PROSITE" id="PS00388"/>
    </source>
</evidence>
<dbReference type="AlphaFoldDB" id="A0A1I6LYC9"/>
<dbReference type="RefSeq" id="WP_089817932.1">
    <property type="nucleotide sequence ID" value="NZ_FOZK01000003.1"/>
</dbReference>
<dbReference type="InterPro" id="IPR000426">
    <property type="entry name" value="Proteasome_asu_N"/>
</dbReference>
<accession>A0A1I6LYC9</accession>
<evidence type="ECO:0000313" key="6">
    <source>
        <dbReference type="Proteomes" id="UP000199062"/>
    </source>
</evidence>
<gene>
    <name evidence="5" type="ORF">SAMN05216559_3429</name>
</gene>
<dbReference type="PROSITE" id="PS51475">
    <property type="entry name" value="PROTEASOME_ALPHA_2"/>
    <property type="match status" value="1"/>
</dbReference>
<evidence type="ECO:0000256" key="3">
    <source>
        <dbReference type="RuleBase" id="RU000552"/>
    </source>
</evidence>
<dbReference type="GO" id="GO:0004175">
    <property type="term" value="F:endopeptidase activity"/>
    <property type="evidence" value="ECO:0007669"/>
    <property type="project" value="UniProtKB-ARBA"/>
</dbReference>
<keyword evidence="6" id="KW-1185">Reference proteome</keyword>
<name>A0A1I6LYC9_9EURY</name>
<dbReference type="GO" id="GO:0005737">
    <property type="term" value="C:cytoplasm"/>
    <property type="evidence" value="ECO:0007669"/>
    <property type="project" value="UniProtKB-SubCell"/>
</dbReference>
<dbReference type="OrthoDB" id="9421at2157"/>
<dbReference type="InterPro" id="IPR050115">
    <property type="entry name" value="Proteasome_alpha"/>
</dbReference>
<dbReference type="GO" id="GO:0006511">
    <property type="term" value="P:ubiquitin-dependent protein catabolic process"/>
    <property type="evidence" value="ECO:0007669"/>
    <property type="project" value="InterPro"/>
</dbReference>
<dbReference type="Pfam" id="PF10584">
    <property type="entry name" value="Proteasome_A_N"/>
    <property type="match status" value="1"/>
</dbReference>
<evidence type="ECO:0000313" key="5">
    <source>
        <dbReference type="EMBL" id="SFS08443.1"/>
    </source>
</evidence>
<comment type="subcellular location">
    <subcellularLocation>
        <location evidence="3">Cytoplasm</location>
    </subcellularLocation>
</comment>
<dbReference type="InterPro" id="IPR023332">
    <property type="entry name" value="Proteasome_alpha-type"/>
</dbReference>
<reference evidence="5 6" key="1">
    <citation type="submission" date="2016-10" db="EMBL/GenBank/DDBJ databases">
        <authorList>
            <person name="de Groot N.N."/>
        </authorList>
    </citation>
    <scope>NUCLEOTIDE SEQUENCE [LARGE SCALE GENOMIC DNA]</scope>
    <source>
        <strain evidence="5 6">CGMCC 1.10457</strain>
    </source>
</reference>
<dbReference type="EMBL" id="FOZK01000003">
    <property type="protein sequence ID" value="SFS08443.1"/>
    <property type="molecule type" value="Genomic_DNA"/>
</dbReference>
<dbReference type="Pfam" id="PF00227">
    <property type="entry name" value="Proteasome"/>
    <property type="match status" value="1"/>
</dbReference>
<evidence type="ECO:0000256" key="1">
    <source>
        <dbReference type="ARBA" id="ARBA00022942"/>
    </source>
</evidence>
<comment type="function">
    <text evidence="3">Component of the proteasome core, a large protease complex with broad specificity involved in protein degradation.</text>
</comment>
<proteinExistence type="inferred from homology"/>
<dbReference type="InterPro" id="IPR001353">
    <property type="entry name" value="Proteasome_sua/b"/>
</dbReference>
<comment type="similarity">
    <text evidence="2 3">Belongs to the peptidase T1A family.</text>
</comment>
<dbReference type="SMART" id="SM00948">
    <property type="entry name" value="Proteasome_A_N"/>
    <property type="match status" value="1"/>
</dbReference>
<comment type="subunit">
    <text evidence="3">The 20S proteasome core is composed of 14 alpha and 14 beta subunits that assemble into four stacked heptameric rings, resulting in a barrel-shaped structure. The two inner rings, each composed of seven catalytic beta subunits, are sandwiched by two outer rings, each composed of seven alpha subunits. The catalytic chamber with the active sites is on the inside of the barrel. Has a gated structure, the ends of the cylinder being occluded by the N-termini of the alpha-subunits. Is capped at one or both ends by the proteasome regulatory ATPase, PAN.</text>
</comment>
<protein>
    <recommendedName>
        <fullName evidence="3">Proteasome subunit alpha</fullName>
    </recommendedName>
</protein>
<dbReference type="NCBIfam" id="NF003075">
    <property type="entry name" value="PRK03996.1"/>
    <property type="match status" value="1"/>
</dbReference>
<dbReference type="STRING" id="767519.SAMN05216559_3429"/>
<dbReference type="PROSITE" id="PS00388">
    <property type="entry name" value="PROTEASOME_ALPHA_1"/>
    <property type="match status" value="1"/>
</dbReference>
<dbReference type="CDD" id="cd01911">
    <property type="entry name" value="proteasome_alpha"/>
    <property type="match status" value="1"/>
</dbReference>
<dbReference type="InterPro" id="IPR029055">
    <property type="entry name" value="Ntn_hydrolases_N"/>
</dbReference>
<dbReference type="Gene3D" id="3.60.20.10">
    <property type="entry name" value="Glutamine Phosphoribosylpyrophosphate, subunit 1, domain 1"/>
    <property type="match status" value="1"/>
</dbReference>